<dbReference type="EMBL" id="AP024233">
    <property type="protein sequence ID" value="BCO08834.1"/>
    <property type="molecule type" value="Genomic_DNA"/>
</dbReference>
<evidence type="ECO:0008006" key="4">
    <source>
        <dbReference type="Google" id="ProtNLM"/>
    </source>
</evidence>
<dbReference type="Proteomes" id="UP001063350">
    <property type="component" value="Chromosome"/>
</dbReference>
<evidence type="ECO:0000313" key="2">
    <source>
        <dbReference type="EMBL" id="BCO08834.1"/>
    </source>
</evidence>
<accession>A0A915TZV3</accession>
<evidence type="ECO:0000256" key="1">
    <source>
        <dbReference type="SAM" id="SignalP"/>
    </source>
</evidence>
<gene>
    <name evidence="2" type="ORF">GF1_12100</name>
</gene>
<name>A0A915TZV3_9BACT</name>
<feature type="signal peptide" evidence="1">
    <location>
        <begin position="1"/>
        <end position="27"/>
    </location>
</feature>
<sequence length="193" mass="22323">MTHLLRTMRLTVCFLLVALLLPLSPRAQQEAEPEIVDIIITTSSSHLLLFATIKNCFTDEMIEGVRNGIPVSFTFMVELDQLRNNWFDTTLADLSVTHTMTYDALKEEYHVQLTEFGNRIEKTKSLDEAKQFMTELSGLKVIPLDVLEPDAPYELRIKAKLAEKKLPLGIHYLVPFVSLWDFETDWRAIEFRY</sequence>
<dbReference type="RefSeq" id="WP_267928732.1">
    <property type="nucleotide sequence ID" value="NZ_AP024233.1"/>
</dbReference>
<keyword evidence="1" id="KW-0732">Signal</keyword>
<feature type="chain" id="PRO_5037321429" description="DUF4390 domain-containing protein" evidence="1">
    <location>
        <begin position="28"/>
        <end position="193"/>
    </location>
</feature>
<reference evidence="2" key="1">
    <citation type="submission" date="2020-12" db="EMBL/GenBank/DDBJ databases">
        <title>Desulfobium dissulfuricans gen. nov., sp. nov., a novel mesophilic, sulfate-reducing bacterium isolated from a deep-sea hydrothermal vent.</title>
        <authorList>
            <person name="Hashimoto Y."/>
            <person name="Tame A."/>
            <person name="Sawayama S."/>
            <person name="Miyazaki J."/>
            <person name="Takai K."/>
            <person name="Nakagawa S."/>
        </authorList>
    </citation>
    <scope>NUCLEOTIDE SEQUENCE</scope>
    <source>
        <strain evidence="2">GF1</strain>
    </source>
</reference>
<proteinExistence type="predicted"/>
<dbReference type="AlphaFoldDB" id="A0A915TZV3"/>
<dbReference type="InterPro" id="IPR025500">
    <property type="entry name" value="DUF4390"/>
</dbReference>
<keyword evidence="3" id="KW-1185">Reference proteome</keyword>
<evidence type="ECO:0000313" key="3">
    <source>
        <dbReference type="Proteomes" id="UP001063350"/>
    </source>
</evidence>
<dbReference type="KEGG" id="ddu:GF1_12100"/>
<organism evidence="2 3">
    <name type="scientific">Desulfolithobacter dissulfuricans</name>
    <dbReference type="NCBI Taxonomy" id="2795293"/>
    <lineage>
        <taxon>Bacteria</taxon>
        <taxon>Pseudomonadati</taxon>
        <taxon>Thermodesulfobacteriota</taxon>
        <taxon>Desulfobulbia</taxon>
        <taxon>Desulfobulbales</taxon>
        <taxon>Desulfobulbaceae</taxon>
        <taxon>Desulfolithobacter</taxon>
    </lineage>
</organism>
<protein>
    <recommendedName>
        <fullName evidence="4">DUF4390 domain-containing protein</fullName>
    </recommendedName>
</protein>
<dbReference type="Pfam" id="PF14334">
    <property type="entry name" value="DUF4390"/>
    <property type="match status" value="1"/>
</dbReference>